<dbReference type="GO" id="GO:0043190">
    <property type="term" value="C:ATP-binding cassette (ABC) transporter complex"/>
    <property type="evidence" value="ECO:0007669"/>
    <property type="project" value="InterPro"/>
</dbReference>
<evidence type="ECO:0000256" key="6">
    <source>
        <dbReference type="ARBA" id="ARBA00023032"/>
    </source>
</evidence>
<comment type="caution">
    <text evidence="9">The sequence shown here is derived from an EMBL/GenBank/DDBJ whole genome shotgun (WGS) entry which is preliminary data.</text>
</comment>
<keyword evidence="2" id="KW-1003">Cell membrane</keyword>
<dbReference type="FunFam" id="3.40.50.300:FF:000227">
    <property type="entry name" value="Sulfate/thiosulfate import ATP-binding protein CysA"/>
    <property type="match status" value="1"/>
</dbReference>
<dbReference type="Pfam" id="PF00005">
    <property type="entry name" value="ABC_tran"/>
    <property type="match status" value="1"/>
</dbReference>
<dbReference type="InterPro" id="IPR050093">
    <property type="entry name" value="ABC_SmlMolc_Importer"/>
</dbReference>
<dbReference type="STRING" id="1794912.AXX12_15375"/>
<evidence type="ECO:0000259" key="8">
    <source>
        <dbReference type="PROSITE" id="PS50893"/>
    </source>
</evidence>
<evidence type="ECO:0000256" key="4">
    <source>
        <dbReference type="ARBA" id="ARBA00022840"/>
    </source>
</evidence>
<keyword evidence="3" id="KW-0547">Nucleotide-binding</keyword>
<dbReference type="GO" id="GO:0016887">
    <property type="term" value="F:ATP hydrolysis activity"/>
    <property type="evidence" value="ECO:0007669"/>
    <property type="project" value="InterPro"/>
</dbReference>
<dbReference type="InterPro" id="IPR003439">
    <property type="entry name" value="ABC_transporter-like_ATP-bd"/>
</dbReference>
<dbReference type="OrthoDB" id="9802264at2"/>
<dbReference type="NCBIfam" id="TIGR00968">
    <property type="entry name" value="3a0106s01"/>
    <property type="match status" value="1"/>
</dbReference>
<feature type="domain" description="ABC transporter" evidence="8">
    <location>
        <begin position="3"/>
        <end position="237"/>
    </location>
</feature>
<keyword evidence="7" id="KW-0472">Membrane</keyword>
<dbReference type="PANTHER" id="PTHR42781:SF4">
    <property type="entry name" value="SPERMIDINE_PUTRESCINE IMPORT ATP-BINDING PROTEIN POTA"/>
    <property type="match status" value="1"/>
</dbReference>
<dbReference type="EMBL" id="LSGP01000026">
    <property type="protein sequence ID" value="KYZ74959.1"/>
    <property type="molecule type" value="Genomic_DNA"/>
</dbReference>
<organism evidence="9 10">
    <name type="scientific">Anaerosporomusa subterranea</name>
    <dbReference type="NCBI Taxonomy" id="1794912"/>
    <lineage>
        <taxon>Bacteria</taxon>
        <taxon>Bacillati</taxon>
        <taxon>Bacillota</taxon>
        <taxon>Negativicutes</taxon>
        <taxon>Acetonemataceae</taxon>
        <taxon>Anaerosporomusa</taxon>
    </lineage>
</organism>
<keyword evidence="6" id="KW-0764">Sulfate transport</keyword>
<dbReference type="SUPFAM" id="SSF50331">
    <property type="entry name" value="MOP-like"/>
    <property type="match status" value="1"/>
</dbReference>
<name>A0A154BLW0_ANASB</name>
<dbReference type="AlphaFoldDB" id="A0A154BLW0"/>
<keyword evidence="10" id="KW-1185">Reference proteome</keyword>
<keyword evidence="1" id="KW-0813">Transport</keyword>
<dbReference type="InterPro" id="IPR003593">
    <property type="entry name" value="AAA+_ATPase"/>
</dbReference>
<dbReference type="RefSeq" id="WP_066245470.1">
    <property type="nucleotide sequence ID" value="NZ_LSGP01000026.1"/>
</dbReference>
<dbReference type="GO" id="GO:0005524">
    <property type="term" value="F:ATP binding"/>
    <property type="evidence" value="ECO:0007669"/>
    <property type="project" value="UniProtKB-KW"/>
</dbReference>
<dbReference type="InterPro" id="IPR008995">
    <property type="entry name" value="Mo/tungstate-bd_C_term_dom"/>
</dbReference>
<keyword evidence="4" id="KW-0067">ATP-binding</keyword>
<dbReference type="InterPro" id="IPR041193">
    <property type="entry name" value="CysA_C"/>
</dbReference>
<evidence type="ECO:0000313" key="10">
    <source>
        <dbReference type="Proteomes" id="UP000076268"/>
    </source>
</evidence>
<dbReference type="InterPro" id="IPR017871">
    <property type="entry name" value="ABC_transporter-like_CS"/>
</dbReference>
<dbReference type="SUPFAM" id="SSF52540">
    <property type="entry name" value="P-loop containing nucleoside triphosphate hydrolases"/>
    <property type="match status" value="1"/>
</dbReference>
<keyword evidence="5" id="KW-1278">Translocase</keyword>
<dbReference type="Gene3D" id="3.40.50.300">
    <property type="entry name" value="P-loop containing nucleotide triphosphate hydrolases"/>
    <property type="match status" value="1"/>
</dbReference>
<dbReference type="PROSITE" id="PS00211">
    <property type="entry name" value="ABC_TRANSPORTER_1"/>
    <property type="match status" value="1"/>
</dbReference>
<reference evidence="9 10" key="1">
    <citation type="submission" date="2016-02" db="EMBL/GenBank/DDBJ databases">
        <title>Anaerosporomusa subterraneum gen. nov., sp. nov., a spore-forming obligate anaerobe isolated from saprolite.</title>
        <authorList>
            <person name="Choi J.K."/>
            <person name="Shah M."/>
            <person name="Yee N."/>
        </authorList>
    </citation>
    <scope>NUCLEOTIDE SEQUENCE [LARGE SCALE GENOMIC DNA]</scope>
    <source>
        <strain evidence="9 10">RU4</strain>
    </source>
</reference>
<dbReference type="CDD" id="cd03296">
    <property type="entry name" value="ABC_CysA_sulfate_importer"/>
    <property type="match status" value="1"/>
</dbReference>
<dbReference type="Pfam" id="PF12857">
    <property type="entry name" value="TOBE_3"/>
    <property type="match status" value="1"/>
</dbReference>
<dbReference type="PANTHER" id="PTHR42781">
    <property type="entry name" value="SPERMIDINE/PUTRESCINE IMPORT ATP-BINDING PROTEIN POTA"/>
    <property type="match status" value="1"/>
</dbReference>
<dbReference type="PROSITE" id="PS50893">
    <property type="entry name" value="ABC_TRANSPORTER_2"/>
    <property type="match status" value="1"/>
</dbReference>
<evidence type="ECO:0000256" key="3">
    <source>
        <dbReference type="ARBA" id="ARBA00022741"/>
    </source>
</evidence>
<protein>
    <submittedName>
        <fullName evidence="9">Sulfate ABC transporter</fullName>
    </submittedName>
</protein>
<proteinExistence type="predicted"/>
<dbReference type="InterPro" id="IPR024765">
    <property type="entry name" value="TOBE-like"/>
</dbReference>
<dbReference type="SMART" id="SM00382">
    <property type="entry name" value="AAA"/>
    <property type="match status" value="1"/>
</dbReference>
<accession>A0A154BLW0</accession>
<dbReference type="GO" id="GO:0015419">
    <property type="term" value="F:ABC-type sulfate transporter activity"/>
    <property type="evidence" value="ECO:0007669"/>
    <property type="project" value="InterPro"/>
</dbReference>
<evidence type="ECO:0000256" key="1">
    <source>
        <dbReference type="ARBA" id="ARBA00022448"/>
    </source>
</evidence>
<dbReference type="InterPro" id="IPR027417">
    <property type="entry name" value="P-loop_NTPase"/>
</dbReference>
<evidence type="ECO:0000313" key="9">
    <source>
        <dbReference type="EMBL" id="KYZ74959.1"/>
    </source>
</evidence>
<dbReference type="InterPro" id="IPR005666">
    <property type="entry name" value="Sulph_transpt1"/>
</dbReference>
<gene>
    <name evidence="9" type="ORF">AXX12_15375</name>
</gene>
<dbReference type="Pfam" id="PF17850">
    <property type="entry name" value="CysA_C_terminal"/>
    <property type="match status" value="1"/>
</dbReference>
<evidence type="ECO:0000256" key="5">
    <source>
        <dbReference type="ARBA" id="ARBA00022967"/>
    </source>
</evidence>
<evidence type="ECO:0000256" key="2">
    <source>
        <dbReference type="ARBA" id="ARBA00022475"/>
    </source>
</evidence>
<dbReference type="Proteomes" id="UP000076268">
    <property type="component" value="Unassembled WGS sequence"/>
</dbReference>
<evidence type="ECO:0000256" key="7">
    <source>
        <dbReference type="ARBA" id="ARBA00023136"/>
    </source>
</evidence>
<sequence length="356" mass="40070">MSIDIVDINKKFGAFTALKDINLTVPTGELVALLGPSGSGKTTLLRIIAGLETADQGSILFNGEDTASRNIQQRQVGFVFQHYALFRHMNVFDNIAFGLNVRPRKVRPTKSEIADKVNHLLSLVKLEGLASRYPTQLSGGQRQRVALARALAVEPQVLLLDEPFGALDAKVRKELRRWLRQLHDQLRVTSVFVTHDQEEALDVADRIVILNQGVIEQLGTPEEVYENPKNAFVYDFLGNVNLFHGRIHQGRVRIGSIEIDAPEYANTLDTQAISYVRPYNIEIVRATSEPDFIPARILFIRSVGPTVHLELKREDTGELVEAELSKEHYHELRLKSGEAVFVKPKDLKIFINDYCI</sequence>